<dbReference type="PROSITE" id="PS50090">
    <property type="entry name" value="MYB_LIKE"/>
    <property type="match status" value="1"/>
</dbReference>
<feature type="compositionally biased region" description="Acidic residues" evidence="1">
    <location>
        <begin position="1095"/>
        <end position="1105"/>
    </location>
</feature>
<feature type="compositionally biased region" description="Basic and acidic residues" evidence="1">
    <location>
        <begin position="1478"/>
        <end position="1496"/>
    </location>
</feature>
<feature type="compositionally biased region" description="Basic and acidic residues" evidence="1">
    <location>
        <begin position="601"/>
        <end position="649"/>
    </location>
</feature>
<dbReference type="InterPro" id="IPR001005">
    <property type="entry name" value="SANT/Myb"/>
</dbReference>
<organism evidence="3">
    <name type="scientific">Neospora caninum (strain Liverpool)</name>
    <dbReference type="NCBI Taxonomy" id="572307"/>
    <lineage>
        <taxon>Eukaryota</taxon>
        <taxon>Sar</taxon>
        <taxon>Alveolata</taxon>
        <taxon>Apicomplexa</taxon>
        <taxon>Conoidasida</taxon>
        <taxon>Coccidia</taxon>
        <taxon>Eucoccidiorida</taxon>
        <taxon>Eimeriorina</taxon>
        <taxon>Sarcocystidae</taxon>
        <taxon>Neospora</taxon>
    </lineage>
</organism>
<feature type="compositionally biased region" description="Basic and acidic residues" evidence="1">
    <location>
        <begin position="879"/>
        <end position="893"/>
    </location>
</feature>
<evidence type="ECO:0000256" key="1">
    <source>
        <dbReference type="SAM" id="MobiDB-lite"/>
    </source>
</evidence>
<feature type="compositionally biased region" description="Acidic residues" evidence="1">
    <location>
        <begin position="894"/>
        <end position="909"/>
    </location>
</feature>
<feature type="compositionally biased region" description="Basic and acidic residues" evidence="1">
    <location>
        <begin position="1272"/>
        <end position="1307"/>
    </location>
</feature>
<feature type="compositionally biased region" description="Basic and acidic residues" evidence="1">
    <location>
        <begin position="1565"/>
        <end position="1589"/>
    </location>
</feature>
<feature type="compositionally biased region" description="Low complexity" evidence="1">
    <location>
        <begin position="764"/>
        <end position="789"/>
    </location>
</feature>
<protein>
    <recommendedName>
        <fullName evidence="2">Myb-like domain-containing protein</fullName>
    </recommendedName>
</protein>
<feature type="compositionally biased region" description="Basic and acidic residues" evidence="1">
    <location>
        <begin position="956"/>
        <end position="986"/>
    </location>
</feature>
<feature type="compositionally biased region" description="Low complexity" evidence="1">
    <location>
        <begin position="1792"/>
        <end position="1803"/>
    </location>
</feature>
<feature type="compositionally biased region" description="Basic and acidic residues" evidence="1">
    <location>
        <begin position="1812"/>
        <end position="1833"/>
    </location>
</feature>
<feature type="compositionally biased region" description="Basic residues" evidence="1">
    <location>
        <begin position="1656"/>
        <end position="1665"/>
    </location>
</feature>
<feature type="compositionally biased region" description="Basic and acidic residues" evidence="1">
    <location>
        <begin position="999"/>
        <end position="1021"/>
    </location>
</feature>
<feature type="compositionally biased region" description="Basic residues" evidence="1">
    <location>
        <begin position="1397"/>
        <end position="1407"/>
    </location>
</feature>
<reference evidence="3" key="1">
    <citation type="journal article" date="2015" name="PLoS ONE">
        <title>Comprehensive Evaluation of Toxoplasma gondii VEG and Neospora caninum LIV Genomes with Tachyzoite Stage Transcriptome and Proteome Defines Novel Transcript Features.</title>
        <authorList>
            <person name="Ramaprasad A."/>
            <person name="Mourier T."/>
            <person name="Naeem R."/>
            <person name="Malas T.B."/>
            <person name="Moussa E."/>
            <person name="Panigrahi A."/>
            <person name="Vermont S.J."/>
            <person name="Otto T.D."/>
            <person name="Wastling J."/>
            <person name="Pain A."/>
        </authorList>
    </citation>
    <scope>NUCLEOTIDE SEQUENCE</scope>
    <source>
        <strain evidence="3">Liverpool</strain>
    </source>
</reference>
<feature type="compositionally biased region" description="Basic and acidic residues" evidence="1">
    <location>
        <begin position="1377"/>
        <end position="1396"/>
    </location>
</feature>
<dbReference type="EMBL" id="LN714478">
    <property type="protein sequence ID" value="CEL65329.1"/>
    <property type="molecule type" value="Genomic_DNA"/>
</dbReference>
<feature type="compositionally biased region" description="Gly residues" evidence="1">
    <location>
        <begin position="454"/>
        <end position="471"/>
    </location>
</feature>
<feature type="compositionally biased region" description="Basic and acidic residues" evidence="1">
    <location>
        <begin position="1846"/>
        <end position="1868"/>
    </location>
</feature>
<feature type="compositionally biased region" description="Basic and acidic residues" evidence="1">
    <location>
        <begin position="1229"/>
        <end position="1248"/>
    </location>
</feature>
<feature type="compositionally biased region" description="Basic and acidic residues" evidence="1">
    <location>
        <begin position="802"/>
        <end position="816"/>
    </location>
</feature>
<feature type="compositionally biased region" description="Acidic residues" evidence="1">
    <location>
        <begin position="650"/>
        <end position="661"/>
    </location>
</feature>
<feature type="compositionally biased region" description="Basic and acidic residues" evidence="1">
    <location>
        <begin position="1046"/>
        <end position="1055"/>
    </location>
</feature>
<sequence length="1874" mass="207433">MSLSLPTSPSAGGRVRRGRFTSAEKAKILQTLEEYAGVWGYGSVKEAVIDLCEPARRDASKTAMAKRDRFATLARCLPDRPPSSVYLFVRRTLCVALQVKKKGVWSSEEIKTLIELEKELRVTHPGDRFARIAETLNRTACCVYDKWKELQPRLLAVEAETKLREQAEKRPDAEGERETEETRHSTETRPRAAGEEGGKGDGGAETRQPGEKAEGRGREARREEMVQYQALLDSAAPLPATTLVLYRRPTCIPSSDLTALWLKVQEVSSERLPACGVKWRHLQSHFYPQSTASHLRLQYTFNIVPVELARRMGVPSALPVLLRRAVRSMYRRLKRETARAHGRERERQAEDEEAVANKAARLGLETAESVEGAEDAKREATLCMQAEESLSGFTDVACLDIAPYCPPALLTWAFRNTVRSLCPPKELAKRERRESKAAERKGPDAHSETETGGPPKGDNGGATAGEAGGATEGESSEEDRKGSGKRLKDYSAFRRLKYVPGQRLSLAQQTRLLACHLKMLGKRVSKKRDEYLFLRGALACEDFAVAVRRAIRRRGASGEVGRDEGDEGGPDERRTGKASAARRNKRRLRESDRKKLKKSRREREEGEGERTEGGETEGEGERTEGGETEGEGERTEGGETEGEGERTEGGETEGGETEGEMTDGVSGFASSSESEEEETEEDWRCESEEREKERHMGEEEKQRKWREEARQLGRRGVLALIRKKGSKELKRLKTYNQRFFTFGKKEPCSYALPPGGREQLDSAFSSLSMEPSSLSLCPSAARPSSPAYPVGQPRQSGRRRERGREGREGESAETHAQRLAICDGTTDAREPSPRGEEAEEARKSTEAKPAEGQRREGKVNGGEPEGKEEQEGDEEEERDEGREEGGDEGREEGGEREEGDEGSEEEREGDEGRGGREDRGAEREGEKGGAGEERKKRGSARFSDARDGKEEEADGEPARREDTEGGESECGKRKVEHAEKGQEGEIHLTTPLRKRRRRGDAAAGERESQEPVRGGAEREAEILGGVGEGESDETAGGEPCDTGRGTNKEPRKDLPRSPSISDTRTEEPEDSGATGSGEEGETGGEGKRGQGDKPDAEEEREDDDREREVPGWQDEEGALRLTISDEEDEEDERQEEGVPEAEEGEEEEAAEKDTREGRKKRGGEPGGENGTEEEAAEKDTREGRKKRGGEPGGENGTEEEAAEKDTREGRKKRGGEPGGENGTEEEAAEKDTREGRKKRGGEPGRENGTEEETQEDHEGDDRKAGGAGDSLKQQRAEKEEERRQQNEHEEGESRGGPNEKRRNEAKDKKRKKTREHRVSSETRHCFGEIEGGRSERDGDAHAESARTAEEDEQEEGEQEDGAGGHREEEDGGTTKGGRAEEDRSADVGRPREGELRLKKKNKKKKREKLSCEEAQLPESPSVAGVFEAENALASHRHDGAGDLPGEKKTTVGDSAVCMAFVSRDRDREEAEGNAGGESENRRVEVGETRKVEEKEVKKKKKKKKRSVGSSEDRACGHSVSACVDGEAGKQEGRRDEGARREENPDRVQVTVDKVATQLLASAEESAWRDAPNRAEEKEESERTLPDGGDRQAAGVTDAARVKKKKRKEKCFVDDKDCTKDSLVPTPLPPERGESFEAQSESQEQRVERAREPQVSVKKKKKKKKKDANEQASWERSEECAEPQRRVSVGDHGEIDESTRLKGREEGQEQEEREGQADGGATLRVQTEKRKKVHFSDEDVGRNGLEGEVSVSRGDSMSPSRDGALPLRVTPGRPVFEPNTENPDDARGGGQQECVSSVADACAAEAKKKKKKKEAESGERSEEGDTEEHLNGKKEPRKHKLRKGDRKHRDYDSHKKGDRTGSREDKTAAEDSGET</sequence>
<feature type="compositionally biased region" description="Basic residues" evidence="1">
    <location>
        <begin position="1834"/>
        <end position="1845"/>
    </location>
</feature>
<feature type="domain" description="Myb-like" evidence="2">
    <location>
        <begin position="101"/>
        <end position="151"/>
    </location>
</feature>
<feature type="region of interest" description="Disordered" evidence="1">
    <location>
        <begin position="764"/>
        <end position="1450"/>
    </location>
</feature>
<feature type="region of interest" description="Disordered" evidence="1">
    <location>
        <begin position="163"/>
        <end position="222"/>
    </location>
</feature>
<feature type="compositionally biased region" description="Basic and acidic residues" evidence="1">
    <location>
        <begin position="910"/>
        <end position="935"/>
    </location>
</feature>
<feature type="compositionally biased region" description="Basic residues" evidence="1">
    <location>
        <begin position="1497"/>
        <end position="1506"/>
    </location>
</feature>
<feature type="region of interest" description="Disordered" evidence="1">
    <location>
        <begin position="427"/>
        <end position="486"/>
    </location>
</feature>
<feature type="compositionally biased region" description="Acidic residues" evidence="1">
    <location>
        <begin position="1349"/>
        <end position="1360"/>
    </location>
</feature>
<feature type="compositionally biased region" description="Basic and acidic residues" evidence="1">
    <location>
        <begin position="682"/>
        <end position="707"/>
    </location>
</feature>
<feature type="compositionally biased region" description="Basic and acidic residues" evidence="1">
    <location>
        <begin position="1316"/>
        <end position="1348"/>
    </location>
</feature>
<feature type="compositionally biased region" description="Basic and acidic residues" evidence="1">
    <location>
        <begin position="1609"/>
        <end position="1619"/>
    </location>
</feature>
<evidence type="ECO:0000259" key="2">
    <source>
        <dbReference type="PROSITE" id="PS50090"/>
    </source>
</evidence>
<feature type="compositionally biased region" description="Basic and acidic residues" evidence="1">
    <location>
        <begin position="1642"/>
        <end position="1651"/>
    </location>
</feature>
<feature type="compositionally biased region" description="Basic and acidic residues" evidence="1">
    <location>
        <begin position="427"/>
        <end position="449"/>
    </location>
</feature>
<gene>
    <name evidence="3" type="ORF">BN1204_011850</name>
</gene>
<feature type="compositionally biased region" description="Acidic residues" evidence="1">
    <location>
        <begin position="1249"/>
        <end position="1258"/>
    </location>
</feature>
<feature type="region of interest" description="Disordered" evidence="1">
    <location>
        <begin position="1462"/>
        <end position="1874"/>
    </location>
</feature>
<feature type="compositionally biased region" description="Basic residues" evidence="1">
    <location>
        <begin position="580"/>
        <end position="600"/>
    </location>
</feature>
<evidence type="ECO:0000313" key="3">
    <source>
        <dbReference type="EMBL" id="CEL65329.1"/>
    </source>
</evidence>
<feature type="compositionally biased region" description="Basic and acidic residues" evidence="1">
    <location>
        <begin position="1084"/>
        <end position="1094"/>
    </location>
</feature>
<feature type="compositionally biased region" description="Basic and acidic residues" evidence="1">
    <location>
        <begin position="826"/>
        <end position="869"/>
    </location>
</feature>
<feature type="compositionally biased region" description="Acidic residues" evidence="1">
    <location>
        <begin position="1124"/>
        <end position="1150"/>
    </location>
</feature>
<proteinExistence type="predicted"/>
<accession>A0A0F7U689</accession>
<feature type="compositionally biased region" description="Basic and acidic residues" evidence="1">
    <location>
        <begin position="1526"/>
        <end position="1545"/>
    </location>
</feature>
<feature type="compositionally biased region" description="Basic and acidic residues" evidence="1">
    <location>
        <begin position="1666"/>
        <end position="1706"/>
    </location>
</feature>
<feature type="region of interest" description="Disordered" evidence="1">
    <location>
        <begin position="555"/>
        <end position="707"/>
    </location>
</feature>
<feature type="compositionally biased region" description="Basic and acidic residues" evidence="1">
    <location>
        <begin position="1435"/>
        <end position="1450"/>
    </location>
</feature>
<name>A0A0F7U689_NEOCL</name>